<dbReference type="PANTHER" id="PTHR30543:SF21">
    <property type="entry name" value="NAD(P)H-DEPENDENT FMN REDUCTASE LOT6"/>
    <property type="match status" value="1"/>
</dbReference>
<dbReference type="Gene3D" id="3.40.50.360">
    <property type="match status" value="1"/>
</dbReference>
<protein>
    <submittedName>
        <fullName evidence="2">NAD(P)H-dependent oxidoreductase</fullName>
    </submittedName>
</protein>
<evidence type="ECO:0000313" key="3">
    <source>
        <dbReference type="Proteomes" id="UP001299012"/>
    </source>
</evidence>
<dbReference type="InterPro" id="IPR005025">
    <property type="entry name" value="FMN_Rdtase-like_dom"/>
</dbReference>
<dbReference type="PANTHER" id="PTHR30543">
    <property type="entry name" value="CHROMATE REDUCTASE"/>
    <property type="match status" value="1"/>
</dbReference>
<feature type="domain" description="NADPH-dependent FMN reductase-like" evidence="1">
    <location>
        <begin position="15"/>
        <end position="161"/>
    </location>
</feature>
<sequence length="219" mass="23670">MRRFGTAQQGASQLRILAISGSLRQDSFNTRLLRALPPLAPEGMEIEFFDGLGEVPLYNQDLDVADCPEPVRRLRTAIAEADGLIIASPEYNGSIPGVLKNAIDWASRPMATSALLGKCVVTMVATPGRGLGRNALTDLGRVLHGCHAFVISGPWVHLSEAPAKMEDAEGEDGEATTVLTDPMTRRLVDIQLTSLQQAVKEEAGRHAVVPLLPFIQPRR</sequence>
<dbReference type="Pfam" id="PF03358">
    <property type="entry name" value="FMN_red"/>
    <property type="match status" value="1"/>
</dbReference>
<evidence type="ECO:0000259" key="1">
    <source>
        <dbReference type="Pfam" id="PF03358"/>
    </source>
</evidence>
<comment type="caution">
    <text evidence="2">The sequence shown here is derived from an EMBL/GenBank/DDBJ whole genome shotgun (WGS) entry which is preliminary data.</text>
</comment>
<dbReference type="InterPro" id="IPR029039">
    <property type="entry name" value="Flavoprotein-like_sf"/>
</dbReference>
<dbReference type="EMBL" id="JAKKZF010000003">
    <property type="protein sequence ID" value="MCG0061975.1"/>
    <property type="molecule type" value="Genomic_DNA"/>
</dbReference>
<gene>
    <name evidence="2" type="ORF">L0F81_01525</name>
</gene>
<dbReference type="Proteomes" id="UP001299012">
    <property type="component" value="Unassembled WGS sequence"/>
</dbReference>
<keyword evidence="3" id="KW-1185">Reference proteome</keyword>
<accession>A0ABS9J8U0</accession>
<dbReference type="SUPFAM" id="SSF52218">
    <property type="entry name" value="Flavoproteins"/>
    <property type="match status" value="1"/>
</dbReference>
<evidence type="ECO:0000313" key="2">
    <source>
        <dbReference type="EMBL" id="MCG0061975.1"/>
    </source>
</evidence>
<reference evidence="2 3" key="1">
    <citation type="submission" date="2022-01" db="EMBL/GenBank/DDBJ databases">
        <title>Draft Genome Sequences of Seven Type Strains of the Genus Streptomyces.</title>
        <authorList>
            <person name="Aziz S."/>
            <person name="Coretto E."/>
            <person name="Chronakova A."/>
            <person name="Sproer C."/>
            <person name="Huber K."/>
            <person name="Nouioui I."/>
            <person name="Gross H."/>
        </authorList>
    </citation>
    <scope>NUCLEOTIDE SEQUENCE [LARGE SCALE GENOMIC DNA]</scope>
    <source>
        <strain evidence="2 3">DSM 41685</strain>
    </source>
</reference>
<name>A0ABS9J8U0_9ACTN</name>
<dbReference type="RefSeq" id="WP_223283660.1">
    <property type="nucleotide sequence ID" value="NZ_CBDRBY010000001.1"/>
</dbReference>
<organism evidence="2 3">
    <name type="scientific">Streptomyces tricolor</name>
    <dbReference type="NCBI Taxonomy" id="68277"/>
    <lineage>
        <taxon>Bacteria</taxon>
        <taxon>Bacillati</taxon>
        <taxon>Actinomycetota</taxon>
        <taxon>Actinomycetes</taxon>
        <taxon>Kitasatosporales</taxon>
        <taxon>Streptomycetaceae</taxon>
        <taxon>Streptomyces</taxon>
        <taxon>Streptomyces violaceoruber group</taxon>
    </lineage>
</organism>
<proteinExistence type="predicted"/>
<dbReference type="InterPro" id="IPR050712">
    <property type="entry name" value="NAD(P)H-dep_reductase"/>
</dbReference>